<dbReference type="Proteomes" id="UP000594688">
    <property type="component" value="Chromosome"/>
</dbReference>
<proteinExistence type="predicted"/>
<evidence type="ECO:0000313" key="3">
    <source>
        <dbReference type="Proteomes" id="UP000594688"/>
    </source>
</evidence>
<dbReference type="EMBL" id="CP048685">
    <property type="protein sequence ID" value="QPJ62587.1"/>
    <property type="molecule type" value="Genomic_DNA"/>
</dbReference>
<organism evidence="2 3">
    <name type="scientific">Candidatus Nitronauta litoralis</name>
    <dbReference type="NCBI Taxonomy" id="2705533"/>
    <lineage>
        <taxon>Bacteria</taxon>
        <taxon>Pseudomonadati</taxon>
        <taxon>Nitrospinota/Tectimicrobiota group</taxon>
        <taxon>Nitrospinota</taxon>
        <taxon>Nitrospinia</taxon>
        <taxon>Nitrospinales</taxon>
        <taxon>Nitrospinaceae</taxon>
        <taxon>Candidatus Nitronauta</taxon>
    </lineage>
</organism>
<feature type="signal peptide" evidence="1">
    <location>
        <begin position="1"/>
        <end position="23"/>
    </location>
</feature>
<evidence type="ECO:0000256" key="1">
    <source>
        <dbReference type="SAM" id="SignalP"/>
    </source>
</evidence>
<dbReference type="AlphaFoldDB" id="A0A7T0BY27"/>
<name>A0A7T0BY27_9BACT</name>
<feature type="chain" id="PRO_5032927098" evidence="1">
    <location>
        <begin position="24"/>
        <end position="431"/>
    </location>
</feature>
<dbReference type="KEGG" id="nli:G3M70_12175"/>
<sequence length="431" mass="48674">MAKKLCAGFFSTFLILSASSAGAALKTLDLESETFEGPPVLKASEYLPKSLYKSPFHKVEEDIPTAGFTNKYRLKSKYGNFQPRGNFMLSRRVSEIHAISRLKKMEDSDAFAKGVENAAEAPFSIAKEFINDPVDTIVGVPKGIWRFMENVGEMTKGGRSKHEEGITKELIGFSSAKRKLAYDLDVDVYSNNKVLQKELNSVAWNAYSGGFIINAAMLAGPKFLTITKNADRLNKMLRDSSPEDIRRINRERLMRMNMEPYVAESLLDHPQYSPRHETFLAGSLFEMNGVDGRADFVEQAAKVKSVDAALIFQKMAELMYEYHSKVMEIERIVIIRRFPLGVTREGNLFMPFICDYEVWSEQLANLATELVEQYPEIAGTIDGIEMWSTGKLSDKAKEKLSYMGFDIYENAFGRMKNLERGTTGVDTWHTP</sequence>
<protein>
    <submittedName>
        <fullName evidence="2">Uncharacterized protein</fullName>
    </submittedName>
</protein>
<gene>
    <name evidence="2" type="ORF">G3M70_12175</name>
</gene>
<reference evidence="2 3" key="1">
    <citation type="submission" date="2020-02" db="EMBL/GenBank/DDBJ databases">
        <title>Genomic and physiological characterization of two novel Nitrospinaceae genera.</title>
        <authorList>
            <person name="Mueller A.J."/>
            <person name="Jung M.-Y."/>
            <person name="Strachan C.R."/>
            <person name="Herbold C.W."/>
            <person name="Kirkegaard R.H."/>
            <person name="Daims H."/>
        </authorList>
    </citation>
    <scope>NUCLEOTIDE SEQUENCE [LARGE SCALE GENOMIC DNA]</scope>
    <source>
        <strain evidence="2">EB</strain>
    </source>
</reference>
<keyword evidence="1" id="KW-0732">Signal</keyword>
<accession>A0A7T0BY27</accession>
<evidence type="ECO:0000313" key="2">
    <source>
        <dbReference type="EMBL" id="QPJ62587.1"/>
    </source>
</evidence>